<dbReference type="EMBL" id="RCHS01002011">
    <property type="protein sequence ID" value="RMX50080.1"/>
    <property type="molecule type" value="Genomic_DNA"/>
</dbReference>
<protein>
    <recommendedName>
        <fullName evidence="1">Endonuclease/exonuclease/phosphatase domain-containing protein</fullName>
    </recommendedName>
</protein>
<dbReference type="PANTHER" id="PTHR33776">
    <property type="entry name" value="ENDO/EXONUCLEASE/PHOSPHATASE DOMAIN-CONTAINING PROTEIN"/>
    <property type="match status" value="1"/>
</dbReference>
<organism evidence="2 3">
    <name type="scientific">Pocillopora damicornis</name>
    <name type="common">Cauliflower coral</name>
    <name type="synonym">Millepora damicornis</name>
    <dbReference type="NCBI Taxonomy" id="46731"/>
    <lineage>
        <taxon>Eukaryota</taxon>
        <taxon>Metazoa</taxon>
        <taxon>Cnidaria</taxon>
        <taxon>Anthozoa</taxon>
        <taxon>Hexacorallia</taxon>
        <taxon>Scleractinia</taxon>
        <taxon>Astrocoeniina</taxon>
        <taxon>Pocilloporidae</taxon>
        <taxon>Pocillopora</taxon>
    </lineage>
</organism>
<dbReference type="Proteomes" id="UP000275408">
    <property type="component" value="Unassembled WGS sequence"/>
</dbReference>
<dbReference type="SUPFAM" id="SSF56219">
    <property type="entry name" value="DNase I-like"/>
    <property type="match status" value="1"/>
</dbReference>
<dbReference type="InterPro" id="IPR036691">
    <property type="entry name" value="Endo/exonu/phosph_ase_sf"/>
</dbReference>
<dbReference type="Pfam" id="PF14529">
    <property type="entry name" value="Exo_endo_phos_2"/>
    <property type="match status" value="1"/>
</dbReference>
<evidence type="ECO:0000259" key="1">
    <source>
        <dbReference type="Pfam" id="PF14529"/>
    </source>
</evidence>
<sequence>MIFCVCRAVSKLCSLCPELLAIESTYRPDDCPLSAFEDTLKPTYMQALTLNKPVVILVDLNCDLRKACAESRVLNNFSSEMNLQQLIKHPTRITATTKPLLDVILVSCPQSVRGSGVINYSISDHLPVFVELKVKASKPSPHYITARSYKNYEPGAFTADLTNQSDQLLSIFS</sequence>
<dbReference type="OrthoDB" id="5960351at2759"/>
<keyword evidence="3" id="KW-1185">Reference proteome</keyword>
<dbReference type="Gene3D" id="3.60.10.10">
    <property type="entry name" value="Endonuclease/exonuclease/phosphatase"/>
    <property type="match status" value="1"/>
</dbReference>
<proteinExistence type="predicted"/>
<dbReference type="PANTHER" id="PTHR33776:SF4">
    <property type="entry name" value="ENDONUCLEASE_EXONUCLEASE_PHOSPHATASE DOMAIN-CONTAINING PROTEIN"/>
    <property type="match status" value="1"/>
</dbReference>
<dbReference type="AlphaFoldDB" id="A0A3M6U8S7"/>
<comment type="caution">
    <text evidence="2">The sequence shown here is derived from an EMBL/GenBank/DDBJ whole genome shotgun (WGS) entry which is preliminary data.</text>
</comment>
<feature type="domain" description="Endonuclease/exonuclease/phosphatase" evidence="1">
    <location>
        <begin position="22"/>
        <end position="128"/>
    </location>
</feature>
<reference evidence="2 3" key="1">
    <citation type="journal article" date="2018" name="Sci. Rep.">
        <title>Comparative analysis of the Pocillopora damicornis genome highlights role of immune system in coral evolution.</title>
        <authorList>
            <person name="Cunning R."/>
            <person name="Bay R.A."/>
            <person name="Gillette P."/>
            <person name="Baker A.C."/>
            <person name="Traylor-Knowles N."/>
        </authorList>
    </citation>
    <scope>NUCLEOTIDE SEQUENCE [LARGE SCALE GENOMIC DNA]</scope>
    <source>
        <strain evidence="2">RSMAS</strain>
        <tissue evidence="2">Whole animal</tissue>
    </source>
</reference>
<gene>
    <name evidence="2" type="ORF">pdam_00002871</name>
</gene>
<dbReference type="InterPro" id="IPR005135">
    <property type="entry name" value="Endo/exonuclease/phosphatase"/>
</dbReference>
<name>A0A3M6U8S7_POCDA</name>
<dbReference type="GO" id="GO:0003824">
    <property type="term" value="F:catalytic activity"/>
    <property type="evidence" value="ECO:0007669"/>
    <property type="project" value="InterPro"/>
</dbReference>
<accession>A0A3M6U8S7</accession>
<evidence type="ECO:0000313" key="3">
    <source>
        <dbReference type="Proteomes" id="UP000275408"/>
    </source>
</evidence>
<evidence type="ECO:0000313" key="2">
    <source>
        <dbReference type="EMBL" id="RMX50080.1"/>
    </source>
</evidence>